<dbReference type="PANTHER" id="PTHR31676">
    <property type="entry name" value="T31J12.3 PROTEIN-RELATED"/>
    <property type="match status" value="1"/>
</dbReference>
<dbReference type="EMBL" id="JACGWO010000006">
    <property type="protein sequence ID" value="KAK4424997.1"/>
    <property type="molecule type" value="Genomic_DNA"/>
</dbReference>
<sequence length="169" mass="18536">MLSNSQTFVAFLLSLLFLSAAGSASVDSPVYKVLQSNDFPVGILSKGVTHHDLDASFGKFNADLNSSYSFSLEGTYQLRYKSKISEYIHKDKLSDLSGVSVKVLFLGLNIVEVRRNGEKLEFSVEIASTEFGIKNFYVCPQCGCGLNCKTSDDHQEMGKLRTNPLVSSS</sequence>
<dbReference type="InterPro" id="IPR007493">
    <property type="entry name" value="DUF538"/>
</dbReference>
<proteinExistence type="predicted"/>
<dbReference type="InterPro" id="IPR036758">
    <property type="entry name" value="At5g01610-like"/>
</dbReference>
<accession>A0AAE2CK10</accession>
<dbReference type="Pfam" id="PF04398">
    <property type="entry name" value="DUF538"/>
    <property type="match status" value="1"/>
</dbReference>
<reference evidence="2" key="2">
    <citation type="journal article" date="2024" name="Plant">
        <title>Genomic evolution and insights into agronomic trait innovations of Sesamum species.</title>
        <authorList>
            <person name="Miao H."/>
            <person name="Wang L."/>
            <person name="Qu L."/>
            <person name="Liu H."/>
            <person name="Sun Y."/>
            <person name="Le M."/>
            <person name="Wang Q."/>
            <person name="Wei S."/>
            <person name="Zheng Y."/>
            <person name="Lin W."/>
            <person name="Duan Y."/>
            <person name="Cao H."/>
            <person name="Xiong S."/>
            <person name="Wang X."/>
            <person name="Wei L."/>
            <person name="Li C."/>
            <person name="Ma Q."/>
            <person name="Ju M."/>
            <person name="Zhao R."/>
            <person name="Li G."/>
            <person name="Mu C."/>
            <person name="Tian Q."/>
            <person name="Mei H."/>
            <person name="Zhang T."/>
            <person name="Gao T."/>
            <person name="Zhang H."/>
        </authorList>
    </citation>
    <scope>NUCLEOTIDE SEQUENCE</scope>
    <source>
        <strain evidence="2">3651</strain>
    </source>
</reference>
<keyword evidence="1" id="KW-0732">Signal</keyword>
<dbReference type="AlphaFoldDB" id="A0AAE2CK10"/>
<dbReference type="PANTHER" id="PTHR31676:SF156">
    <property type="entry name" value="F22D16.19 PROTEIN"/>
    <property type="match status" value="1"/>
</dbReference>
<feature type="signal peptide" evidence="1">
    <location>
        <begin position="1"/>
        <end position="23"/>
    </location>
</feature>
<comment type="caution">
    <text evidence="2">The sequence shown here is derived from an EMBL/GenBank/DDBJ whole genome shotgun (WGS) entry which is preliminary data.</text>
</comment>
<evidence type="ECO:0000313" key="2">
    <source>
        <dbReference type="EMBL" id="KAK4424997.1"/>
    </source>
</evidence>
<organism evidence="2 3">
    <name type="scientific">Sesamum alatum</name>
    <dbReference type="NCBI Taxonomy" id="300844"/>
    <lineage>
        <taxon>Eukaryota</taxon>
        <taxon>Viridiplantae</taxon>
        <taxon>Streptophyta</taxon>
        <taxon>Embryophyta</taxon>
        <taxon>Tracheophyta</taxon>
        <taxon>Spermatophyta</taxon>
        <taxon>Magnoliopsida</taxon>
        <taxon>eudicotyledons</taxon>
        <taxon>Gunneridae</taxon>
        <taxon>Pentapetalae</taxon>
        <taxon>asterids</taxon>
        <taxon>lamiids</taxon>
        <taxon>Lamiales</taxon>
        <taxon>Pedaliaceae</taxon>
        <taxon>Sesamum</taxon>
    </lineage>
</organism>
<dbReference type="SUPFAM" id="SSF141562">
    <property type="entry name" value="At5g01610-like"/>
    <property type="match status" value="1"/>
</dbReference>
<name>A0AAE2CK10_9LAMI</name>
<keyword evidence="3" id="KW-1185">Reference proteome</keyword>
<reference evidence="2" key="1">
    <citation type="submission" date="2020-06" db="EMBL/GenBank/DDBJ databases">
        <authorList>
            <person name="Li T."/>
            <person name="Hu X."/>
            <person name="Zhang T."/>
            <person name="Song X."/>
            <person name="Zhang H."/>
            <person name="Dai N."/>
            <person name="Sheng W."/>
            <person name="Hou X."/>
            <person name="Wei L."/>
        </authorList>
    </citation>
    <scope>NUCLEOTIDE SEQUENCE</scope>
    <source>
        <strain evidence="2">3651</strain>
        <tissue evidence="2">Leaf</tissue>
    </source>
</reference>
<evidence type="ECO:0000313" key="3">
    <source>
        <dbReference type="Proteomes" id="UP001293254"/>
    </source>
</evidence>
<feature type="chain" id="PRO_5042076566" evidence="1">
    <location>
        <begin position="24"/>
        <end position="169"/>
    </location>
</feature>
<evidence type="ECO:0000256" key="1">
    <source>
        <dbReference type="SAM" id="SignalP"/>
    </source>
</evidence>
<gene>
    <name evidence="2" type="ORF">Salat_1693300</name>
</gene>
<dbReference type="Proteomes" id="UP001293254">
    <property type="component" value="Unassembled WGS sequence"/>
</dbReference>
<dbReference type="Gene3D" id="2.30.240.10">
    <property type="entry name" value="At5g01610-like"/>
    <property type="match status" value="1"/>
</dbReference>
<protein>
    <submittedName>
        <fullName evidence="2">Uncharacterized protein</fullName>
    </submittedName>
</protein>